<dbReference type="AlphaFoldDB" id="A0A919L0W7"/>
<gene>
    <name evidence="2" type="ORF">GCM10018793_29590</name>
</gene>
<feature type="compositionally biased region" description="Basic and acidic residues" evidence="1">
    <location>
        <begin position="1"/>
        <end position="11"/>
    </location>
</feature>
<protein>
    <submittedName>
        <fullName evidence="2">Uncharacterized protein</fullName>
    </submittedName>
</protein>
<accession>A0A919L0W7</accession>
<dbReference type="Proteomes" id="UP000603708">
    <property type="component" value="Unassembled WGS sequence"/>
</dbReference>
<feature type="region of interest" description="Disordered" evidence="1">
    <location>
        <begin position="1"/>
        <end position="33"/>
    </location>
</feature>
<evidence type="ECO:0000313" key="2">
    <source>
        <dbReference type="EMBL" id="GHH78626.1"/>
    </source>
</evidence>
<feature type="region of interest" description="Disordered" evidence="1">
    <location>
        <begin position="46"/>
        <end position="106"/>
    </location>
</feature>
<dbReference type="EMBL" id="BNCD01000007">
    <property type="protein sequence ID" value="GHH78626.1"/>
    <property type="molecule type" value="Genomic_DNA"/>
</dbReference>
<dbReference type="RefSeq" id="WP_189931978.1">
    <property type="nucleotide sequence ID" value="NZ_BNCD01000007.1"/>
</dbReference>
<comment type="caution">
    <text evidence="2">The sequence shown here is derived from an EMBL/GenBank/DDBJ whole genome shotgun (WGS) entry which is preliminary data.</text>
</comment>
<sequence length="106" mass="10045">MSAVEREDRPPRPPAAPRTSGAPPVRGTGAGRVPMGELLASCAAARAVSTPPGPPVVPAPGRAGRPGSVGRGEGAGPPGTAGRTDPAGAVAPTAPADDDGTRGAAA</sequence>
<feature type="compositionally biased region" description="Gly residues" evidence="1">
    <location>
        <begin position="67"/>
        <end position="79"/>
    </location>
</feature>
<evidence type="ECO:0000313" key="3">
    <source>
        <dbReference type="Proteomes" id="UP000603708"/>
    </source>
</evidence>
<keyword evidence="3" id="KW-1185">Reference proteome</keyword>
<organism evidence="2 3">
    <name type="scientific">Streptomyces sulfonofaciens</name>
    <dbReference type="NCBI Taxonomy" id="68272"/>
    <lineage>
        <taxon>Bacteria</taxon>
        <taxon>Bacillati</taxon>
        <taxon>Actinomycetota</taxon>
        <taxon>Actinomycetes</taxon>
        <taxon>Kitasatosporales</taxon>
        <taxon>Streptomycetaceae</taxon>
        <taxon>Streptomyces</taxon>
    </lineage>
</organism>
<reference evidence="2" key="1">
    <citation type="journal article" date="2014" name="Int. J. Syst. Evol. Microbiol.">
        <title>Complete genome sequence of Corynebacterium casei LMG S-19264T (=DSM 44701T), isolated from a smear-ripened cheese.</title>
        <authorList>
            <consortium name="US DOE Joint Genome Institute (JGI-PGF)"/>
            <person name="Walter F."/>
            <person name="Albersmeier A."/>
            <person name="Kalinowski J."/>
            <person name="Ruckert C."/>
        </authorList>
    </citation>
    <scope>NUCLEOTIDE SEQUENCE</scope>
    <source>
        <strain evidence="2">JCM 5069</strain>
    </source>
</reference>
<evidence type="ECO:0000256" key="1">
    <source>
        <dbReference type="SAM" id="MobiDB-lite"/>
    </source>
</evidence>
<name>A0A919L0W7_9ACTN</name>
<proteinExistence type="predicted"/>
<reference evidence="2" key="2">
    <citation type="submission" date="2020-09" db="EMBL/GenBank/DDBJ databases">
        <authorList>
            <person name="Sun Q."/>
            <person name="Ohkuma M."/>
        </authorList>
    </citation>
    <scope>NUCLEOTIDE SEQUENCE</scope>
    <source>
        <strain evidence="2">JCM 5069</strain>
    </source>
</reference>